<keyword evidence="3" id="KW-1185">Reference proteome</keyword>
<reference evidence="2 3" key="1">
    <citation type="submission" date="2018-11" db="EMBL/GenBank/DDBJ databases">
        <authorList>
            <consortium name="Pathogen Informatics"/>
        </authorList>
    </citation>
    <scope>NUCLEOTIDE SEQUENCE [LARGE SCALE GENOMIC DNA]</scope>
</reference>
<feature type="compositionally biased region" description="Basic and acidic residues" evidence="1">
    <location>
        <begin position="46"/>
        <end position="64"/>
    </location>
</feature>
<evidence type="ECO:0000313" key="2">
    <source>
        <dbReference type="EMBL" id="VDK41514.1"/>
    </source>
</evidence>
<name>A0A3P6R9Z4_DIBLA</name>
<dbReference type="AlphaFoldDB" id="A0A3P6R9Z4"/>
<dbReference type="EMBL" id="UYRU01007877">
    <property type="protein sequence ID" value="VDK41514.1"/>
    <property type="molecule type" value="Genomic_DNA"/>
</dbReference>
<gene>
    <name evidence="2" type="ORF">DILT_LOCUS1252</name>
</gene>
<evidence type="ECO:0000256" key="1">
    <source>
        <dbReference type="SAM" id="MobiDB-lite"/>
    </source>
</evidence>
<sequence>MSPSSITSITGIRHLGLVGNDRIVSSTVHLETAEMSSLYPDQQDSLGDKRTNRKEEKESKRKWSTDASIAENVGF</sequence>
<feature type="region of interest" description="Disordered" evidence="1">
    <location>
        <begin position="33"/>
        <end position="75"/>
    </location>
</feature>
<organism evidence="2 3">
    <name type="scientific">Dibothriocephalus latus</name>
    <name type="common">Fish tapeworm</name>
    <name type="synonym">Diphyllobothrium latum</name>
    <dbReference type="NCBI Taxonomy" id="60516"/>
    <lineage>
        <taxon>Eukaryota</taxon>
        <taxon>Metazoa</taxon>
        <taxon>Spiralia</taxon>
        <taxon>Lophotrochozoa</taxon>
        <taxon>Platyhelminthes</taxon>
        <taxon>Cestoda</taxon>
        <taxon>Eucestoda</taxon>
        <taxon>Diphyllobothriidea</taxon>
        <taxon>Diphyllobothriidae</taxon>
        <taxon>Dibothriocephalus</taxon>
    </lineage>
</organism>
<dbReference type="Proteomes" id="UP000281553">
    <property type="component" value="Unassembled WGS sequence"/>
</dbReference>
<accession>A0A3P6R9Z4</accession>
<evidence type="ECO:0000313" key="3">
    <source>
        <dbReference type="Proteomes" id="UP000281553"/>
    </source>
</evidence>
<proteinExistence type="predicted"/>
<protein>
    <submittedName>
        <fullName evidence="2">Uncharacterized protein</fullName>
    </submittedName>
</protein>